<name>A0ABT8SPV4_9CAUL</name>
<accession>A0ABT8SPV4</accession>
<dbReference type="EMBL" id="JAUKTR010000005">
    <property type="protein sequence ID" value="MDO1560014.1"/>
    <property type="molecule type" value="Genomic_DNA"/>
</dbReference>
<keyword evidence="1" id="KW-1133">Transmembrane helix</keyword>
<dbReference type="Proteomes" id="UP001169063">
    <property type="component" value="Unassembled WGS sequence"/>
</dbReference>
<protein>
    <recommendedName>
        <fullName evidence="4">ABC transporter permease</fullName>
    </recommendedName>
</protein>
<feature type="transmembrane region" description="Helical" evidence="1">
    <location>
        <begin position="80"/>
        <end position="98"/>
    </location>
</feature>
<keyword evidence="1" id="KW-0812">Transmembrane</keyword>
<keyword evidence="1" id="KW-0472">Membrane</keyword>
<evidence type="ECO:0000313" key="3">
    <source>
        <dbReference type="Proteomes" id="UP001169063"/>
    </source>
</evidence>
<feature type="transmembrane region" description="Helical" evidence="1">
    <location>
        <begin position="6"/>
        <end position="31"/>
    </location>
</feature>
<organism evidence="2 3">
    <name type="scientific">Peiella sedimenti</name>
    <dbReference type="NCBI Taxonomy" id="3061083"/>
    <lineage>
        <taxon>Bacteria</taxon>
        <taxon>Pseudomonadati</taxon>
        <taxon>Pseudomonadota</taxon>
        <taxon>Alphaproteobacteria</taxon>
        <taxon>Caulobacterales</taxon>
        <taxon>Caulobacteraceae</taxon>
        <taxon>Peiella</taxon>
    </lineage>
</organism>
<dbReference type="RefSeq" id="WP_302110446.1">
    <property type="nucleotide sequence ID" value="NZ_JAUKTR010000005.1"/>
</dbReference>
<reference evidence="2" key="1">
    <citation type="submission" date="2023-07" db="EMBL/GenBank/DDBJ databases">
        <title>Brevundimonas soil sp. nov., isolated from the soil of chemical plant.</title>
        <authorList>
            <person name="Wu N."/>
        </authorList>
    </citation>
    <scope>NUCLEOTIDE SEQUENCE</scope>
    <source>
        <strain evidence="2">XZ-24</strain>
    </source>
</reference>
<feature type="transmembrane region" description="Helical" evidence="1">
    <location>
        <begin position="105"/>
        <end position="123"/>
    </location>
</feature>
<gene>
    <name evidence="2" type="ORF">Q0812_11310</name>
</gene>
<comment type="caution">
    <text evidence="2">The sequence shown here is derived from an EMBL/GenBank/DDBJ whole genome shotgun (WGS) entry which is preliminary data.</text>
</comment>
<feature type="transmembrane region" description="Helical" evidence="1">
    <location>
        <begin position="52"/>
        <end position="74"/>
    </location>
</feature>
<evidence type="ECO:0000256" key="1">
    <source>
        <dbReference type="SAM" id="Phobius"/>
    </source>
</evidence>
<evidence type="ECO:0000313" key="2">
    <source>
        <dbReference type="EMBL" id="MDO1560014.1"/>
    </source>
</evidence>
<proteinExistence type="predicted"/>
<sequence length="142" mass="15069">MGRMIGGVLAGAVTAFVLIWLMQLVSHYVWAPPAIDPTDREAMREFISRMPLLGKLSIPLIYALATAVGGYVGARIGWDWRVGLGSTALVLLATIANLFMLPHPLWLAVLMLLAVALPGWAGARLGAGLALDPRVTAAPSDL</sequence>
<evidence type="ECO:0008006" key="4">
    <source>
        <dbReference type="Google" id="ProtNLM"/>
    </source>
</evidence>
<keyword evidence="3" id="KW-1185">Reference proteome</keyword>